<evidence type="ECO:0008006" key="3">
    <source>
        <dbReference type="Google" id="ProtNLM"/>
    </source>
</evidence>
<proteinExistence type="predicted"/>
<keyword evidence="2" id="KW-1185">Reference proteome</keyword>
<evidence type="ECO:0000313" key="1">
    <source>
        <dbReference type="EMBL" id="KAL3719809.1"/>
    </source>
</evidence>
<sequence length="114" mass="14035">MADTPPTATPRSPRQRQYLERLFLVMDNILSYVHRHQLLPATVRRHKGANQLQPLEHRQYMDLLNVHLHHLREFFNQLRQFINPLRRNLLRLPRERFARHRQDVDLLYQFTYNM</sequence>
<gene>
    <name evidence="1" type="ORF">ACJRO7_004741</name>
</gene>
<evidence type="ECO:0000313" key="2">
    <source>
        <dbReference type="Proteomes" id="UP001634007"/>
    </source>
</evidence>
<dbReference type="EMBL" id="JBJKBG010000010">
    <property type="protein sequence ID" value="KAL3719809.1"/>
    <property type="molecule type" value="Genomic_DNA"/>
</dbReference>
<dbReference type="Proteomes" id="UP001634007">
    <property type="component" value="Unassembled WGS sequence"/>
</dbReference>
<comment type="caution">
    <text evidence="1">The sequence shown here is derived from an EMBL/GenBank/DDBJ whole genome shotgun (WGS) entry which is preliminary data.</text>
</comment>
<protein>
    <recommendedName>
        <fullName evidence="3">Mediator of RNA polymerase II transcription subunit 7</fullName>
    </recommendedName>
</protein>
<reference evidence="1 2" key="1">
    <citation type="submission" date="2024-11" db="EMBL/GenBank/DDBJ databases">
        <title>Chromosome-level genome assembly of Eucalyptus globulus Labill. provides insights into its genome evolution.</title>
        <authorList>
            <person name="Li X."/>
        </authorList>
    </citation>
    <scope>NUCLEOTIDE SEQUENCE [LARGE SCALE GENOMIC DNA]</scope>
    <source>
        <strain evidence="1">CL2024</strain>
        <tissue evidence="1">Fresh tender leaves</tissue>
    </source>
</reference>
<accession>A0ABD3J0U6</accession>
<dbReference type="AlphaFoldDB" id="A0ABD3J0U6"/>
<organism evidence="1 2">
    <name type="scientific">Eucalyptus globulus</name>
    <name type="common">Tasmanian blue gum</name>
    <dbReference type="NCBI Taxonomy" id="34317"/>
    <lineage>
        <taxon>Eukaryota</taxon>
        <taxon>Viridiplantae</taxon>
        <taxon>Streptophyta</taxon>
        <taxon>Embryophyta</taxon>
        <taxon>Tracheophyta</taxon>
        <taxon>Spermatophyta</taxon>
        <taxon>Magnoliopsida</taxon>
        <taxon>eudicotyledons</taxon>
        <taxon>Gunneridae</taxon>
        <taxon>Pentapetalae</taxon>
        <taxon>rosids</taxon>
        <taxon>malvids</taxon>
        <taxon>Myrtales</taxon>
        <taxon>Myrtaceae</taxon>
        <taxon>Myrtoideae</taxon>
        <taxon>Eucalypteae</taxon>
        <taxon>Eucalyptus</taxon>
    </lineage>
</organism>
<name>A0ABD3J0U6_EUCGL</name>